<evidence type="ECO:0000313" key="2">
    <source>
        <dbReference type="Proteomes" id="UP000814140"/>
    </source>
</evidence>
<organism evidence="1 2">
    <name type="scientific">Artomyces pyxidatus</name>
    <dbReference type="NCBI Taxonomy" id="48021"/>
    <lineage>
        <taxon>Eukaryota</taxon>
        <taxon>Fungi</taxon>
        <taxon>Dikarya</taxon>
        <taxon>Basidiomycota</taxon>
        <taxon>Agaricomycotina</taxon>
        <taxon>Agaricomycetes</taxon>
        <taxon>Russulales</taxon>
        <taxon>Auriscalpiaceae</taxon>
        <taxon>Artomyces</taxon>
    </lineage>
</organism>
<accession>A0ACB8SF64</accession>
<comment type="caution">
    <text evidence="1">The sequence shown here is derived from an EMBL/GenBank/DDBJ whole genome shotgun (WGS) entry which is preliminary data.</text>
</comment>
<name>A0ACB8SF64_9AGAM</name>
<keyword evidence="2" id="KW-1185">Reference proteome</keyword>
<dbReference type="Proteomes" id="UP000814140">
    <property type="component" value="Unassembled WGS sequence"/>
</dbReference>
<sequence length="325" mass="36981">MHQHLCANPHLPRYGARIVEKLIVLTVIPLVDLANSQARPMERVGIRAISLDSRMMSEAQDRGDNLLAEVQRCDWSVVLVSPERLSSPEFDKILRDKTFQDNLVLYTIDKAHTAGPWSKHFHLAYADINRVRARISPHVSTLLMSATLTLDTEKALLRMMGFQYGAYHTIHRSIEQGNMQLVFKTLHHGLGGNEFPDIAWVARCQCKVIIYCDDFPLCWRVASYLRKLWPLHVEIRRRNIRTYNGLSQDDELGGNENEKTLTDFCEDPETYVVVATIKFRMGVDLCRVQISINLGLPLTPEAAHQQNGCAVRDAKLTGMGINYVE</sequence>
<evidence type="ECO:0000313" key="1">
    <source>
        <dbReference type="EMBL" id="KAI0054570.1"/>
    </source>
</evidence>
<proteinExistence type="predicted"/>
<reference evidence="1" key="2">
    <citation type="journal article" date="2022" name="New Phytol.">
        <title>Evolutionary transition to the ectomycorrhizal habit in the genomes of a hyperdiverse lineage of mushroom-forming fungi.</title>
        <authorList>
            <person name="Looney B."/>
            <person name="Miyauchi S."/>
            <person name="Morin E."/>
            <person name="Drula E."/>
            <person name="Courty P.E."/>
            <person name="Kohler A."/>
            <person name="Kuo A."/>
            <person name="LaButti K."/>
            <person name="Pangilinan J."/>
            <person name="Lipzen A."/>
            <person name="Riley R."/>
            <person name="Andreopoulos W."/>
            <person name="He G."/>
            <person name="Johnson J."/>
            <person name="Nolan M."/>
            <person name="Tritt A."/>
            <person name="Barry K.W."/>
            <person name="Grigoriev I.V."/>
            <person name="Nagy L.G."/>
            <person name="Hibbett D."/>
            <person name="Henrissat B."/>
            <person name="Matheny P.B."/>
            <person name="Labbe J."/>
            <person name="Martin F.M."/>
        </authorList>
    </citation>
    <scope>NUCLEOTIDE SEQUENCE</scope>
    <source>
        <strain evidence="1">HHB10654</strain>
    </source>
</reference>
<gene>
    <name evidence="1" type="ORF">BV25DRAFT_1816894</name>
</gene>
<protein>
    <submittedName>
        <fullName evidence="1">Uncharacterized protein</fullName>
    </submittedName>
</protein>
<reference evidence="1" key="1">
    <citation type="submission" date="2021-03" db="EMBL/GenBank/DDBJ databases">
        <authorList>
            <consortium name="DOE Joint Genome Institute"/>
            <person name="Ahrendt S."/>
            <person name="Looney B.P."/>
            <person name="Miyauchi S."/>
            <person name="Morin E."/>
            <person name="Drula E."/>
            <person name="Courty P.E."/>
            <person name="Chicoki N."/>
            <person name="Fauchery L."/>
            <person name="Kohler A."/>
            <person name="Kuo A."/>
            <person name="Labutti K."/>
            <person name="Pangilinan J."/>
            <person name="Lipzen A."/>
            <person name="Riley R."/>
            <person name="Andreopoulos W."/>
            <person name="He G."/>
            <person name="Johnson J."/>
            <person name="Barry K.W."/>
            <person name="Grigoriev I.V."/>
            <person name="Nagy L."/>
            <person name="Hibbett D."/>
            <person name="Henrissat B."/>
            <person name="Matheny P.B."/>
            <person name="Labbe J."/>
            <person name="Martin F."/>
        </authorList>
    </citation>
    <scope>NUCLEOTIDE SEQUENCE</scope>
    <source>
        <strain evidence="1">HHB10654</strain>
    </source>
</reference>
<feature type="non-terminal residue" evidence="1">
    <location>
        <position position="325"/>
    </location>
</feature>
<dbReference type="EMBL" id="MU277391">
    <property type="protein sequence ID" value="KAI0054570.1"/>
    <property type="molecule type" value="Genomic_DNA"/>
</dbReference>